<reference evidence="1" key="1">
    <citation type="journal article" date="2017" name="Parasit. Vectors">
        <title>Sialotranscriptomics of Rhipicephalus zambeziensis reveals intricate expression profiles of secretory proteins and suggests tight temporal transcriptional regulation during blood-feeding.</title>
        <authorList>
            <person name="de Castro M.H."/>
            <person name="de Klerk D."/>
            <person name="Pienaar R."/>
            <person name="Rees D.J.G."/>
            <person name="Mans B.J."/>
        </authorList>
    </citation>
    <scope>NUCLEOTIDE SEQUENCE</scope>
    <source>
        <tissue evidence="1">Salivary glands</tissue>
    </source>
</reference>
<name>A0A224Y7P1_9ACAR</name>
<dbReference type="EMBL" id="GFPF01001589">
    <property type="protein sequence ID" value="MAA12735.1"/>
    <property type="molecule type" value="Transcribed_RNA"/>
</dbReference>
<evidence type="ECO:0000313" key="1">
    <source>
        <dbReference type="EMBL" id="MAA12735.1"/>
    </source>
</evidence>
<dbReference type="AlphaFoldDB" id="A0A224Y7P1"/>
<protein>
    <submittedName>
        <fullName evidence="1">Uncharacterized protein</fullName>
    </submittedName>
</protein>
<accession>A0A224Y7P1</accession>
<sequence>MNHPAGLVRKHTLQMAATAMNTSAKSCCRTRQGELRSGARSCHFLRRPLFMQMPVLTLFGAAYRLLFDVKQQRAGHWPIANVNQDQRLDQTRFWPRGAATCRQRAFRSLLTLHNEPRSRTRITTGGSDRVP</sequence>
<organism evidence="1">
    <name type="scientific">Rhipicephalus zambeziensis</name>
    <dbReference type="NCBI Taxonomy" id="60191"/>
    <lineage>
        <taxon>Eukaryota</taxon>
        <taxon>Metazoa</taxon>
        <taxon>Ecdysozoa</taxon>
        <taxon>Arthropoda</taxon>
        <taxon>Chelicerata</taxon>
        <taxon>Arachnida</taxon>
        <taxon>Acari</taxon>
        <taxon>Parasitiformes</taxon>
        <taxon>Ixodida</taxon>
        <taxon>Ixodoidea</taxon>
        <taxon>Ixodidae</taxon>
        <taxon>Rhipicephalinae</taxon>
        <taxon>Rhipicephalus</taxon>
        <taxon>Rhipicephalus</taxon>
    </lineage>
</organism>
<proteinExistence type="predicted"/>